<keyword evidence="2" id="KW-0813">Transport</keyword>
<accession>A0A382EZ30</accession>
<proteinExistence type="predicted"/>
<evidence type="ECO:0000256" key="3">
    <source>
        <dbReference type="ARBA" id="ARBA00022475"/>
    </source>
</evidence>
<name>A0A382EZ30_9ZZZZ</name>
<dbReference type="EMBL" id="UINC01047123">
    <property type="protein sequence ID" value="SVB55998.1"/>
    <property type="molecule type" value="Genomic_DNA"/>
</dbReference>
<evidence type="ECO:0000313" key="10">
    <source>
        <dbReference type="EMBL" id="SVB55998.1"/>
    </source>
</evidence>
<evidence type="ECO:0000259" key="9">
    <source>
        <dbReference type="Pfam" id="PF04290"/>
    </source>
</evidence>
<dbReference type="GO" id="GO:0005886">
    <property type="term" value="C:plasma membrane"/>
    <property type="evidence" value="ECO:0007669"/>
    <property type="project" value="UniProtKB-SubCell"/>
</dbReference>
<evidence type="ECO:0000256" key="7">
    <source>
        <dbReference type="ARBA" id="ARBA00023136"/>
    </source>
</evidence>
<evidence type="ECO:0000256" key="8">
    <source>
        <dbReference type="SAM" id="Phobius"/>
    </source>
</evidence>
<dbReference type="InterPro" id="IPR055348">
    <property type="entry name" value="DctQ"/>
</dbReference>
<keyword evidence="3" id="KW-1003">Cell membrane</keyword>
<dbReference type="GO" id="GO:0022857">
    <property type="term" value="F:transmembrane transporter activity"/>
    <property type="evidence" value="ECO:0007669"/>
    <property type="project" value="TreeGrafter"/>
</dbReference>
<organism evidence="10">
    <name type="scientific">marine metagenome</name>
    <dbReference type="NCBI Taxonomy" id="408172"/>
    <lineage>
        <taxon>unclassified sequences</taxon>
        <taxon>metagenomes</taxon>
        <taxon>ecological metagenomes</taxon>
    </lineage>
</organism>
<evidence type="ECO:0000256" key="5">
    <source>
        <dbReference type="ARBA" id="ARBA00022692"/>
    </source>
</evidence>
<dbReference type="GO" id="GO:0015740">
    <property type="term" value="P:C4-dicarboxylate transport"/>
    <property type="evidence" value="ECO:0007669"/>
    <property type="project" value="TreeGrafter"/>
</dbReference>
<protein>
    <recommendedName>
        <fullName evidence="9">Tripartite ATP-independent periplasmic transporters DctQ component domain-containing protein</fullName>
    </recommendedName>
</protein>
<keyword evidence="4" id="KW-0997">Cell inner membrane</keyword>
<dbReference type="PANTHER" id="PTHR35011:SF2">
    <property type="entry name" value="2,3-DIKETO-L-GULONATE TRAP TRANSPORTER SMALL PERMEASE PROTEIN YIAM"/>
    <property type="match status" value="1"/>
</dbReference>
<comment type="subcellular location">
    <subcellularLocation>
        <location evidence="1">Cell inner membrane</location>
        <topology evidence="1">Multi-pass membrane protein</topology>
    </subcellularLocation>
</comment>
<sequence length="172" mass="19757">MVSLTDFLHKVIKWLATISLATMMILTFLDVNLRYWLGEPILGSNEMTEFLLGTVVMSGLVIVSGERSHIAVTLFEPFLQRKIPVIYKWLGILVNLIGIVAVTYLIIHYTLFMKTQGNETEIREWQWWWLGTLLSTLCFFAILMAIRSIWSPLENSMAAEDNTELTGERSQQ</sequence>
<dbReference type="AlphaFoldDB" id="A0A382EZ30"/>
<feature type="transmembrane region" description="Helical" evidence="8">
    <location>
        <begin position="86"/>
        <end position="107"/>
    </location>
</feature>
<keyword evidence="6 8" id="KW-1133">Transmembrane helix</keyword>
<gene>
    <name evidence="10" type="ORF">METZ01_LOCUS208852</name>
</gene>
<dbReference type="PANTHER" id="PTHR35011">
    <property type="entry name" value="2,3-DIKETO-L-GULONATE TRAP TRANSPORTER SMALL PERMEASE PROTEIN YIAM"/>
    <property type="match status" value="1"/>
</dbReference>
<keyword evidence="5 8" id="KW-0812">Transmembrane</keyword>
<evidence type="ECO:0000256" key="1">
    <source>
        <dbReference type="ARBA" id="ARBA00004429"/>
    </source>
</evidence>
<evidence type="ECO:0000256" key="2">
    <source>
        <dbReference type="ARBA" id="ARBA00022448"/>
    </source>
</evidence>
<keyword evidence="7 8" id="KW-0472">Membrane</keyword>
<feature type="transmembrane region" description="Helical" evidence="8">
    <location>
        <begin position="127"/>
        <end position="146"/>
    </location>
</feature>
<feature type="domain" description="Tripartite ATP-independent periplasmic transporters DctQ component" evidence="9">
    <location>
        <begin position="23"/>
        <end position="153"/>
    </location>
</feature>
<feature type="transmembrane region" description="Helical" evidence="8">
    <location>
        <begin position="12"/>
        <end position="29"/>
    </location>
</feature>
<evidence type="ECO:0000256" key="4">
    <source>
        <dbReference type="ARBA" id="ARBA00022519"/>
    </source>
</evidence>
<evidence type="ECO:0000256" key="6">
    <source>
        <dbReference type="ARBA" id="ARBA00022989"/>
    </source>
</evidence>
<dbReference type="Pfam" id="PF04290">
    <property type="entry name" value="DctQ"/>
    <property type="match status" value="1"/>
</dbReference>
<reference evidence="10" key="1">
    <citation type="submission" date="2018-05" db="EMBL/GenBank/DDBJ databases">
        <authorList>
            <person name="Lanie J.A."/>
            <person name="Ng W.-L."/>
            <person name="Kazmierczak K.M."/>
            <person name="Andrzejewski T.M."/>
            <person name="Davidsen T.M."/>
            <person name="Wayne K.J."/>
            <person name="Tettelin H."/>
            <person name="Glass J.I."/>
            <person name="Rusch D."/>
            <person name="Podicherti R."/>
            <person name="Tsui H.-C.T."/>
            <person name="Winkler M.E."/>
        </authorList>
    </citation>
    <scope>NUCLEOTIDE SEQUENCE</scope>
</reference>
<dbReference type="InterPro" id="IPR007387">
    <property type="entry name" value="TRAP_DctQ"/>
</dbReference>